<protein>
    <submittedName>
        <fullName evidence="8">Retrovirus-related Pol polyprotein from transposon 297 family</fullName>
    </submittedName>
</protein>
<dbReference type="PANTHER" id="PTHR37984">
    <property type="entry name" value="PROTEIN CBG26694"/>
    <property type="match status" value="1"/>
</dbReference>
<keyword evidence="1" id="KW-0808">Transferase</keyword>
<evidence type="ECO:0000256" key="3">
    <source>
        <dbReference type="ARBA" id="ARBA00022722"/>
    </source>
</evidence>
<dbReference type="GO" id="GO:0016787">
    <property type="term" value="F:hydrolase activity"/>
    <property type="evidence" value="ECO:0007669"/>
    <property type="project" value="UniProtKB-KW"/>
</dbReference>
<proteinExistence type="predicted"/>
<dbReference type="PANTHER" id="PTHR37984:SF5">
    <property type="entry name" value="PROTEIN NYNRIN-LIKE"/>
    <property type="match status" value="1"/>
</dbReference>
<sequence>MTQAPVLTLPNFQKTFVVETDASNTGVGAVLSQEGHPVAYFSKKLSKKLSLSSAYVRELYAITQAVMKWRHYLLGRKFVVKTDHQSLKELMRQVVQTPEQ</sequence>
<dbReference type="OrthoDB" id="1280581at2759"/>
<dbReference type="InterPro" id="IPR043502">
    <property type="entry name" value="DNA/RNA_pol_sf"/>
</dbReference>
<dbReference type="Proteomes" id="UP000634136">
    <property type="component" value="Unassembled WGS sequence"/>
</dbReference>
<evidence type="ECO:0000256" key="6">
    <source>
        <dbReference type="ARBA" id="ARBA00022918"/>
    </source>
</evidence>
<keyword evidence="4" id="KW-0255">Endonuclease</keyword>
<keyword evidence="9" id="KW-1185">Reference proteome</keyword>
<reference evidence="8" key="1">
    <citation type="submission" date="2020-09" db="EMBL/GenBank/DDBJ databases">
        <title>Genome-Enabled Discovery of Anthraquinone Biosynthesis in Senna tora.</title>
        <authorList>
            <person name="Kang S.-H."/>
            <person name="Pandey R.P."/>
            <person name="Lee C.-M."/>
            <person name="Sim J.-S."/>
            <person name="Jeong J.-T."/>
            <person name="Choi B.-S."/>
            <person name="Jung M."/>
            <person name="Ginzburg D."/>
            <person name="Zhao K."/>
            <person name="Won S.Y."/>
            <person name="Oh T.-J."/>
            <person name="Yu Y."/>
            <person name="Kim N.-H."/>
            <person name="Lee O.R."/>
            <person name="Lee T.-H."/>
            <person name="Bashyal P."/>
            <person name="Kim T.-S."/>
            <person name="Lee W.-H."/>
            <person name="Kawkins C."/>
            <person name="Kim C.-K."/>
            <person name="Kim J.S."/>
            <person name="Ahn B.O."/>
            <person name="Rhee S.Y."/>
            <person name="Sohng J.K."/>
        </authorList>
    </citation>
    <scope>NUCLEOTIDE SEQUENCE</scope>
    <source>
        <tissue evidence="8">Leaf</tissue>
    </source>
</reference>
<evidence type="ECO:0000259" key="7">
    <source>
        <dbReference type="Pfam" id="PF17917"/>
    </source>
</evidence>
<dbReference type="InterPro" id="IPR050951">
    <property type="entry name" value="Retrovirus_Pol_polyprotein"/>
</dbReference>
<evidence type="ECO:0000256" key="1">
    <source>
        <dbReference type="ARBA" id="ARBA00022679"/>
    </source>
</evidence>
<comment type="caution">
    <text evidence="8">The sequence shown here is derived from an EMBL/GenBank/DDBJ whole genome shotgun (WGS) entry which is preliminary data.</text>
</comment>
<keyword evidence="2" id="KW-0548">Nucleotidyltransferase</keyword>
<organism evidence="8 9">
    <name type="scientific">Senna tora</name>
    <dbReference type="NCBI Taxonomy" id="362788"/>
    <lineage>
        <taxon>Eukaryota</taxon>
        <taxon>Viridiplantae</taxon>
        <taxon>Streptophyta</taxon>
        <taxon>Embryophyta</taxon>
        <taxon>Tracheophyta</taxon>
        <taxon>Spermatophyta</taxon>
        <taxon>Magnoliopsida</taxon>
        <taxon>eudicotyledons</taxon>
        <taxon>Gunneridae</taxon>
        <taxon>Pentapetalae</taxon>
        <taxon>rosids</taxon>
        <taxon>fabids</taxon>
        <taxon>Fabales</taxon>
        <taxon>Fabaceae</taxon>
        <taxon>Caesalpinioideae</taxon>
        <taxon>Cassia clade</taxon>
        <taxon>Senna</taxon>
    </lineage>
</organism>
<keyword evidence="6" id="KW-0695">RNA-directed DNA polymerase</keyword>
<name>A0A834W378_9FABA</name>
<accession>A0A834W378</accession>
<keyword evidence="5" id="KW-0378">Hydrolase</keyword>
<evidence type="ECO:0000256" key="4">
    <source>
        <dbReference type="ARBA" id="ARBA00022759"/>
    </source>
</evidence>
<evidence type="ECO:0000256" key="2">
    <source>
        <dbReference type="ARBA" id="ARBA00022695"/>
    </source>
</evidence>
<dbReference type="FunFam" id="3.10.20.370:FF:000001">
    <property type="entry name" value="Retrovirus-related Pol polyprotein from transposon 17.6-like protein"/>
    <property type="match status" value="1"/>
</dbReference>
<evidence type="ECO:0000256" key="5">
    <source>
        <dbReference type="ARBA" id="ARBA00022801"/>
    </source>
</evidence>
<evidence type="ECO:0000313" key="8">
    <source>
        <dbReference type="EMBL" id="KAF7807802.1"/>
    </source>
</evidence>
<dbReference type="AlphaFoldDB" id="A0A834W378"/>
<dbReference type="InterPro" id="IPR041373">
    <property type="entry name" value="RT_RNaseH"/>
</dbReference>
<dbReference type="SUPFAM" id="SSF56672">
    <property type="entry name" value="DNA/RNA polymerases"/>
    <property type="match status" value="1"/>
</dbReference>
<dbReference type="EMBL" id="JAAIUW010000012">
    <property type="protein sequence ID" value="KAF7807802.1"/>
    <property type="molecule type" value="Genomic_DNA"/>
</dbReference>
<dbReference type="Gene3D" id="3.10.20.370">
    <property type="match status" value="1"/>
</dbReference>
<evidence type="ECO:0000313" key="9">
    <source>
        <dbReference type="Proteomes" id="UP000634136"/>
    </source>
</evidence>
<feature type="domain" description="Reverse transcriptase RNase H-like" evidence="7">
    <location>
        <begin position="11"/>
        <end position="93"/>
    </location>
</feature>
<dbReference type="GO" id="GO:0003964">
    <property type="term" value="F:RNA-directed DNA polymerase activity"/>
    <property type="evidence" value="ECO:0007669"/>
    <property type="project" value="UniProtKB-KW"/>
</dbReference>
<gene>
    <name evidence="8" type="ORF">G2W53_039963</name>
</gene>
<keyword evidence="3" id="KW-0540">Nuclease</keyword>
<dbReference type="Pfam" id="PF17917">
    <property type="entry name" value="RT_RNaseH"/>
    <property type="match status" value="1"/>
</dbReference>
<dbReference type="GO" id="GO:0004519">
    <property type="term" value="F:endonuclease activity"/>
    <property type="evidence" value="ECO:0007669"/>
    <property type="project" value="UniProtKB-KW"/>
</dbReference>